<evidence type="ECO:0000259" key="1">
    <source>
        <dbReference type="PROSITE" id="PS51186"/>
    </source>
</evidence>
<name>A0A6P2UPB8_BURL3</name>
<dbReference type="SUPFAM" id="SSF55729">
    <property type="entry name" value="Acyl-CoA N-acyltransferases (Nat)"/>
    <property type="match status" value="1"/>
</dbReference>
<dbReference type="EMBL" id="CABVQI010000005">
    <property type="protein sequence ID" value="VWC72061.1"/>
    <property type="molecule type" value="Genomic_DNA"/>
</dbReference>
<evidence type="ECO:0000313" key="2">
    <source>
        <dbReference type="EMBL" id="VWC72061.1"/>
    </source>
</evidence>
<dbReference type="GO" id="GO:0016747">
    <property type="term" value="F:acyltransferase activity, transferring groups other than amino-acyl groups"/>
    <property type="evidence" value="ECO:0007669"/>
    <property type="project" value="InterPro"/>
</dbReference>
<keyword evidence="2" id="KW-0808">Transferase</keyword>
<dbReference type="PROSITE" id="PS51186">
    <property type="entry name" value="GNAT"/>
    <property type="match status" value="1"/>
</dbReference>
<dbReference type="RefSeq" id="WP_175043509.1">
    <property type="nucleotide sequence ID" value="NZ_CABVQI010000005.1"/>
</dbReference>
<dbReference type="InterPro" id="IPR016181">
    <property type="entry name" value="Acyl_CoA_acyltransferase"/>
</dbReference>
<organism evidence="2 3">
    <name type="scientific">Burkholderia lata (strain ATCC 17760 / DSM 23089 / LMG 22485 / NCIMB 9086 / R18194 / 383)</name>
    <dbReference type="NCBI Taxonomy" id="482957"/>
    <lineage>
        <taxon>Bacteria</taxon>
        <taxon>Pseudomonadati</taxon>
        <taxon>Pseudomonadota</taxon>
        <taxon>Betaproteobacteria</taxon>
        <taxon>Burkholderiales</taxon>
        <taxon>Burkholderiaceae</taxon>
        <taxon>Burkholderia</taxon>
        <taxon>Burkholderia cepacia complex</taxon>
    </lineage>
</organism>
<dbReference type="Gene3D" id="3.40.630.30">
    <property type="match status" value="1"/>
</dbReference>
<accession>A0A6P2UPB8</accession>
<dbReference type="Proteomes" id="UP000494274">
    <property type="component" value="Unassembled WGS sequence"/>
</dbReference>
<proteinExistence type="predicted"/>
<protein>
    <submittedName>
        <fullName evidence="2">Acetyltransferase</fullName>
    </submittedName>
</protein>
<sequence length="196" mass="21824">MTTNEIRSGGIGLFHAWERQVLALYMDAFTTGPYAGHYLDEAAERGWIYGLFIEHAARCHLWVAGDALAGFLLAADTGYDRKLPMSLRATLGDGPVMSIAELAVAPPWRSRGFGEALVRRCIGEAAPGYRDIIVRSNSNALAAHRLYQRLGFEPFGSVRVANEMVADGRRGVETVDKQYFRYRVQRPDGNDRFRVA</sequence>
<reference evidence="2 3" key="1">
    <citation type="submission" date="2019-09" db="EMBL/GenBank/DDBJ databases">
        <authorList>
            <person name="Depoorter E."/>
        </authorList>
    </citation>
    <scope>NUCLEOTIDE SEQUENCE [LARGE SCALE GENOMIC DNA]</scope>
    <source>
        <strain evidence="2">R-18112</strain>
    </source>
</reference>
<evidence type="ECO:0000313" key="3">
    <source>
        <dbReference type="Proteomes" id="UP000494274"/>
    </source>
</evidence>
<dbReference type="InterPro" id="IPR000182">
    <property type="entry name" value="GNAT_dom"/>
</dbReference>
<dbReference type="AlphaFoldDB" id="A0A6P2UPB8"/>
<gene>
    <name evidence="2" type="ORF">BLA18112_02010</name>
</gene>
<dbReference type="Pfam" id="PF13508">
    <property type="entry name" value="Acetyltransf_7"/>
    <property type="match status" value="1"/>
</dbReference>
<feature type="domain" description="N-acetyltransferase" evidence="1">
    <location>
        <begin position="1"/>
        <end position="169"/>
    </location>
</feature>